<evidence type="ECO:0000256" key="1">
    <source>
        <dbReference type="SAM" id="MobiDB-lite"/>
    </source>
</evidence>
<proteinExistence type="predicted"/>
<dbReference type="GO" id="GO:0000340">
    <property type="term" value="F:RNA 7-methylguanosine cap binding"/>
    <property type="evidence" value="ECO:0007669"/>
    <property type="project" value="InterPro"/>
</dbReference>
<feature type="compositionally biased region" description="Basic and acidic residues" evidence="1">
    <location>
        <begin position="336"/>
        <end position="362"/>
    </location>
</feature>
<accession>A0AAN6MZS2</accession>
<dbReference type="PANTHER" id="PTHR16291:SF0">
    <property type="entry name" value="NUCLEAR CAP-BINDING PROTEIN SUBUNIT 3"/>
    <property type="match status" value="1"/>
</dbReference>
<dbReference type="PANTHER" id="PTHR16291">
    <property type="entry name" value="NUCLEAR CAP-BINDING PROTEIN SUBUNIT 3"/>
    <property type="match status" value="1"/>
</dbReference>
<dbReference type="AlphaFoldDB" id="A0AAN6MZS2"/>
<comment type="caution">
    <text evidence="2">The sequence shown here is derived from an EMBL/GenBank/DDBJ whole genome shotgun (WGS) entry which is preliminary data.</text>
</comment>
<dbReference type="Proteomes" id="UP001303473">
    <property type="component" value="Unassembled WGS sequence"/>
</dbReference>
<sequence>MDLDIEMDVDGDIVPYDAPTTQIPEAYTQDIITGEEQEPGEVHEIEVDNDNAPASAEEKTVVPNKLHIRGLDTFTPEDVKSFVSAHYGTDTFVKIEWIDDSSANIVFRTDSTTQEALVALAAVPIADPTQLPPLEAIPAKGFEAKPDSILSIRFAVQSDRKVVGAAARSRFYLLHPEYDPEERRRRGEFHSKDRRYRDREDRRGGRDRDGRERRGGRRYDDRYRRDDSRGRRSSPEEEPFDVNLYGDDPDTVAKRATIRRPRRRNSEGSIDSTGEYTRKNSEKELFPDRRSRNGGVSRDRSRSPIRDRDGDAEMDLDEEARNGAALRHREKGRSRSLKERISKPDNKDLFPTKGESKSKELFPTKVSSGTGGRAKMDQVDDNTVLASAKLAERITAPRTASDSSAFNIRGAANKRGSDQGIAIKGTAATVKELFPDKFGENTGKELFVEKLEGRGHRRQKAEDLFY</sequence>
<gene>
    <name evidence="2" type="ORF">QBC46DRAFT_26434</name>
</gene>
<keyword evidence="3" id="KW-1185">Reference proteome</keyword>
<dbReference type="GO" id="GO:0003729">
    <property type="term" value="F:mRNA binding"/>
    <property type="evidence" value="ECO:0007669"/>
    <property type="project" value="InterPro"/>
</dbReference>
<feature type="region of interest" description="Disordered" evidence="1">
    <location>
        <begin position="182"/>
        <end position="377"/>
    </location>
</feature>
<feature type="compositionally biased region" description="Basic and acidic residues" evidence="1">
    <location>
        <begin position="182"/>
        <end position="235"/>
    </location>
</feature>
<feature type="compositionally biased region" description="Basic residues" evidence="1">
    <location>
        <begin position="326"/>
        <end position="335"/>
    </location>
</feature>
<organism evidence="2 3">
    <name type="scientific">Diplogelasinospora grovesii</name>
    <dbReference type="NCBI Taxonomy" id="303347"/>
    <lineage>
        <taxon>Eukaryota</taxon>
        <taxon>Fungi</taxon>
        <taxon>Dikarya</taxon>
        <taxon>Ascomycota</taxon>
        <taxon>Pezizomycotina</taxon>
        <taxon>Sordariomycetes</taxon>
        <taxon>Sordariomycetidae</taxon>
        <taxon>Sordariales</taxon>
        <taxon>Diplogelasinosporaceae</taxon>
        <taxon>Diplogelasinospora</taxon>
    </lineage>
</organism>
<dbReference type="GO" id="GO:0005634">
    <property type="term" value="C:nucleus"/>
    <property type="evidence" value="ECO:0007669"/>
    <property type="project" value="TreeGrafter"/>
</dbReference>
<feature type="compositionally biased region" description="Basic and acidic residues" evidence="1">
    <location>
        <begin position="276"/>
        <end position="311"/>
    </location>
</feature>
<dbReference type="Pfam" id="PF10309">
    <property type="entry name" value="NCBP3"/>
    <property type="match status" value="1"/>
</dbReference>
<evidence type="ECO:0000313" key="3">
    <source>
        <dbReference type="Proteomes" id="UP001303473"/>
    </source>
</evidence>
<reference evidence="3" key="1">
    <citation type="journal article" date="2023" name="Mol. Phylogenet. Evol.">
        <title>Genome-scale phylogeny and comparative genomics of the fungal order Sordariales.</title>
        <authorList>
            <person name="Hensen N."/>
            <person name="Bonometti L."/>
            <person name="Westerberg I."/>
            <person name="Brannstrom I.O."/>
            <person name="Guillou S."/>
            <person name="Cros-Aarteil S."/>
            <person name="Calhoun S."/>
            <person name="Haridas S."/>
            <person name="Kuo A."/>
            <person name="Mondo S."/>
            <person name="Pangilinan J."/>
            <person name="Riley R."/>
            <person name="LaButti K."/>
            <person name="Andreopoulos B."/>
            <person name="Lipzen A."/>
            <person name="Chen C."/>
            <person name="Yan M."/>
            <person name="Daum C."/>
            <person name="Ng V."/>
            <person name="Clum A."/>
            <person name="Steindorff A."/>
            <person name="Ohm R.A."/>
            <person name="Martin F."/>
            <person name="Silar P."/>
            <person name="Natvig D.O."/>
            <person name="Lalanne C."/>
            <person name="Gautier V."/>
            <person name="Ament-Velasquez S.L."/>
            <person name="Kruys A."/>
            <person name="Hutchinson M.I."/>
            <person name="Powell A.J."/>
            <person name="Barry K."/>
            <person name="Miller A.N."/>
            <person name="Grigoriev I.V."/>
            <person name="Debuchy R."/>
            <person name="Gladieux P."/>
            <person name="Hiltunen Thoren M."/>
            <person name="Johannesson H."/>
        </authorList>
    </citation>
    <scope>NUCLEOTIDE SEQUENCE [LARGE SCALE GENOMIC DNA]</scope>
    <source>
        <strain evidence="3">CBS 340.73</strain>
    </source>
</reference>
<name>A0AAN6MZS2_9PEZI</name>
<evidence type="ECO:0000313" key="2">
    <source>
        <dbReference type="EMBL" id="KAK3936535.1"/>
    </source>
</evidence>
<protein>
    <submittedName>
        <fullName evidence="2">Uncharacterized protein</fullName>
    </submittedName>
</protein>
<dbReference type="EMBL" id="MU853880">
    <property type="protein sequence ID" value="KAK3936535.1"/>
    <property type="molecule type" value="Genomic_DNA"/>
</dbReference>
<dbReference type="InterPro" id="IPR019416">
    <property type="entry name" value="NCBP3"/>
</dbReference>